<accession>A0A7S4FGX9</accession>
<name>A0A7S4FGX9_9EUGL</name>
<gene>
    <name evidence="2" type="ORF">EGYM00163_LOCUS5016</name>
</gene>
<evidence type="ECO:0000313" key="2">
    <source>
        <dbReference type="EMBL" id="CAE0793899.1"/>
    </source>
</evidence>
<feature type="compositionally biased region" description="Polar residues" evidence="1">
    <location>
        <begin position="14"/>
        <end position="33"/>
    </location>
</feature>
<protein>
    <submittedName>
        <fullName evidence="2">Uncharacterized protein</fullName>
    </submittedName>
</protein>
<proteinExistence type="predicted"/>
<reference evidence="2" key="1">
    <citation type="submission" date="2021-01" db="EMBL/GenBank/DDBJ databases">
        <authorList>
            <person name="Corre E."/>
            <person name="Pelletier E."/>
            <person name="Niang G."/>
            <person name="Scheremetjew M."/>
            <person name="Finn R."/>
            <person name="Kale V."/>
            <person name="Holt S."/>
            <person name="Cochrane G."/>
            <person name="Meng A."/>
            <person name="Brown T."/>
            <person name="Cohen L."/>
        </authorList>
    </citation>
    <scope>NUCLEOTIDE SEQUENCE</scope>
    <source>
        <strain evidence="2">CCMP1594</strain>
    </source>
</reference>
<dbReference type="EMBL" id="HBJA01015743">
    <property type="protein sequence ID" value="CAE0793899.1"/>
    <property type="molecule type" value="Transcribed_RNA"/>
</dbReference>
<evidence type="ECO:0000256" key="1">
    <source>
        <dbReference type="SAM" id="MobiDB-lite"/>
    </source>
</evidence>
<sequence>MSQATPKQKDERSSQTTTQNNKRISNPTSFQSQGKEKCMSMPKQPICPIRGEQSQQRIRFLEPTSEMNAQITALSVQNPAKQWRIVREGQHGPTFEVQPQPPILL</sequence>
<organism evidence="2">
    <name type="scientific">Eutreptiella gymnastica</name>
    <dbReference type="NCBI Taxonomy" id="73025"/>
    <lineage>
        <taxon>Eukaryota</taxon>
        <taxon>Discoba</taxon>
        <taxon>Euglenozoa</taxon>
        <taxon>Euglenida</taxon>
        <taxon>Spirocuta</taxon>
        <taxon>Euglenophyceae</taxon>
        <taxon>Eutreptiales</taxon>
        <taxon>Eutreptiaceae</taxon>
        <taxon>Eutreptiella</taxon>
    </lineage>
</organism>
<feature type="region of interest" description="Disordered" evidence="1">
    <location>
        <begin position="1"/>
        <end position="53"/>
    </location>
</feature>
<dbReference type="AlphaFoldDB" id="A0A7S4FGX9"/>